<comment type="caution">
    <text evidence="1">The sequence shown here is derived from an EMBL/GenBank/DDBJ whole genome shotgun (WGS) entry which is preliminary data.</text>
</comment>
<dbReference type="Proteomes" id="UP000652219">
    <property type="component" value="Unassembled WGS sequence"/>
</dbReference>
<evidence type="ECO:0000313" key="1">
    <source>
        <dbReference type="EMBL" id="KAF6798765.1"/>
    </source>
</evidence>
<dbReference type="EMBL" id="WIGN01000333">
    <property type="protein sequence ID" value="KAF6798765.1"/>
    <property type="molecule type" value="Genomic_DNA"/>
</dbReference>
<sequence>MLASRVTWLVGYIGRPAARVSIANADPPDAQTIGSVSRWPVMTTRNPDRLDSRDRLKIYGSRAHEGVSMMLHLEVFGSRIHLNVL</sequence>
<organism evidence="1 2">
    <name type="scientific">Colletotrichum sojae</name>
    <dbReference type="NCBI Taxonomy" id="2175907"/>
    <lineage>
        <taxon>Eukaryota</taxon>
        <taxon>Fungi</taxon>
        <taxon>Dikarya</taxon>
        <taxon>Ascomycota</taxon>
        <taxon>Pezizomycotina</taxon>
        <taxon>Sordariomycetes</taxon>
        <taxon>Hypocreomycetidae</taxon>
        <taxon>Glomerellales</taxon>
        <taxon>Glomerellaceae</taxon>
        <taxon>Colletotrichum</taxon>
        <taxon>Colletotrichum orchidearum species complex</taxon>
    </lineage>
</organism>
<keyword evidence="2" id="KW-1185">Reference proteome</keyword>
<dbReference type="AlphaFoldDB" id="A0A8H6MM28"/>
<protein>
    <submittedName>
        <fullName evidence="1">Uncharacterized protein</fullName>
    </submittedName>
</protein>
<proteinExistence type="predicted"/>
<reference evidence="1 2" key="1">
    <citation type="journal article" date="2020" name="Phytopathology">
        <title>Genome Sequence Resources of Colletotrichum truncatum, C. plurivorum, C. musicola, and C. sojae: Four Species Pathogenic to Soybean (Glycine max).</title>
        <authorList>
            <person name="Rogerio F."/>
            <person name="Boufleur T.R."/>
            <person name="Ciampi-Guillardi M."/>
            <person name="Sukno S.A."/>
            <person name="Thon M.R."/>
            <person name="Massola Junior N.S."/>
            <person name="Baroncelli R."/>
        </authorList>
    </citation>
    <scope>NUCLEOTIDE SEQUENCE [LARGE SCALE GENOMIC DNA]</scope>
    <source>
        <strain evidence="1 2">LFN0009</strain>
    </source>
</reference>
<name>A0A8H6MM28_9PEZI</name>
<gene>
    <name evidence="1" type="ORF">CSOJ01_12654</name>
</gene>
<accession>A0A8H6MM28</accession>
<evidence type="ECO:0000313" key="2">
    <source>
        <dbReference type="Proteomes" id="UP000652219"/>
    </source>
</evidence>